<evidence type="ECO:0000313" key="2">
    <source>
        <dbReference type="EMBL" id="RLV61464.1"/>
    </source>
</evidence>
<evidence type="ECO:0000313" key="3">
    <source>
        <dbReference type="Proteomes" id="UP000281474"/>
    </source>
</evidence>
<sequence>MAVSGVHTVSEVWVDTSLKTNKVRIAEIKSKLSINEWKNLVSLVQLVTTTDPVTQEKKLACSIVNPKHFTYVLSLEERMENKLYSNATQFGLLIKLSETEYKPTNFMVESLLLFEKEQNFEPDNFGTKEHGGLRKVEPNGAITYSTNHGTLDLPNEGSLSSS</sequence>
<feature type="region of interest" description="Disordered" evidence="1">
    <location>
        <begin position="138"/>
        <end position="162"/>
    </location>
</feature>
<dbReference type="AlphaFoldDB" id="A0A3L8Q1K7"/>
<comment type="caution">
    <text evidence="2">The sequence shown here is derived from an EMBL/GenBank/DDBJ whole genome shotgun (WGS) entry which is preliminary data.</text>
</comment>
<evidence type="ECO:0000256" key="1">
    <source>
        <dbReference type="SAM" id="MobiDB-lite"/>
    </source>
</evidence>
<dbReference type="EMBL" id="QZEI01000003">
    <property type="protein sequence ID" value="RLV61464.1"/>
    <property type="molecule type" value="Genomic_DNA"/>
</dbReference>
<dbReference type="RefSeq" id="WP_121837285.1">
    <property type="nucleotide sequence ID" value="NZ_ML014754.1"/>
</dbReference>
<keyword evidence="3" id="KW-1185">Reference proteome</keyword>
<protein>
    <submittedName>
        <fullName evidence="2">Uncharacterized protein</fullName>
    </submittedName>
</protein>
<dbReference type="Proteomes" id="UP000281474">
    <property type="component" value="Unassembled WGS sequence"/>
</dbReference>
<gene>
    <name evidence="2" type="ORF">D5018_01880</name>
</gene>
<name>A0A3L8Q1K7_9GAMM</name>
<accession>A0A3L8Q1K7</accession>
<organism evidence="2 3">
    <name type="scientific">Parashewanella curva</name>
    <dbReference type="NCBI Taxonomy" id="2338552"/>
    <lineage>
        <taxon>Bacteria</taxon>
        <taxon>Pseudomonadati</taxon>
        <taxon>Pseudomonadota</taxon>
        <taxon>Gammaproteobacteria</taxon>
        <taxon>Alteromonadales</taxon>
        <taxon>Shewanellaceae</taxon>
        <taxon>Parashewanella</taxon>
    </lineage>
</organism>
<reference evidence="2 3" key="1">
    <citation type="submission" date="2018-09" db="EMBL/GenBank/DDBJ databases">
        <title>Phylogeny of the Shewanellaceae, and recommendation for two new genera, Pseudoshewanella and Parashewanella.</title>
        <authorList>
            <person name="Wang G."/>
        </authorList>
    </citation>
    <scope>NUCLEOTIDE SEQUENCE [LARGE SCALE GENOMIC DNA]</scope>
    <source>
        <strain evidence="2 3">C51</strain>
    </source>
</reference>
<proteinExistence type="predicted"/>